<keyword evidence="2" id="KW-1185">Reference proteome</keyword>
<proteinExistence type="predicted"/>
<dbReference type="EMBL" id="JAHRIP010060706">
    <property type="protein sequence ID" value="MEQ2304963.1"/>
    <property type="molecule type" value="Genomic_DNA"/>
</dbReference>
<comment type="caution">
    <text evidence="1">The sequence shown here is derived from an EMBL/GenBank/DDBJ whole genome shotgun (WGS) entry which is preliminary data.</text>
</comment>
<name>A0ABV0ZFE9_9TELE</name>
<dbReference type="Proteomes" id="UP001469553">
    <property type="component" value="Unassembled WGS sequence"/>
</dbReference>
<evidence type="ECO:0000313" key="1">
    <source>
        <dbReference type="EMBL" id="MEQ2304963.1"/>
    </source>
</evidence>
<evidence type="ECO:0000313" key="2">
    <source>
        <dbReference type="Proteomes" id="UP001469553"/>
    </source>
</evidence>
<sequence length="139" mass="15535">MMHMVYCDGLHGVTQDLEPPQEFSPSGFWVFFCALRKVGRKQGCPTWSLLGHPEWFPSSSCCHWRAVSSIREQVKGLLSGLTKEKGDAAITSAFSVYSVHWGWAPDPAIVKKTVADIETDFLFLVPTQIALQLHANNTR</sequence>
<gene>
    <name evidence="1" type="ORF">AMECASPLE_032672</name>
</gene>
<reference evidence="1 2" key="1">
    <citation type="submission" date="2021-06" db="EMBL/GenBank/DDBJ databases">
        <authorList>
            <person name="Palmer J.M."/>
        </authorList>
    </citation>
    <scope>NUCLEOTIDE SEQUENCE [LARGE SCALE GENOMIC DNA]</scope>
    <source>
        <strain evidence="1 2">AS_MEX2019</strain>
        <tissue evidence="1">Muscle</tissue>
    </source>
</reference>
<protein>
    <submittedName>
        <fullName evidence="1">Uncharacterized protein</fullName>
    </submittedName>
</protein>
<organism evidence="1 2">
    <name type="scientific">Ameca splendens</name>
    <dbReference type="NCBI Taxonomy" id="208324"/>
    <lineage>
        <taxon>Eukaryota</taxon>
        <taxon>Metazoa</taxon>
        <taxon>Chordata</taxon>
        <taxon>Craniata</taxon>
        <taxon>Vertebrata</taxon>
        <taxon>Euteleostomi</taxon>
        <taxon>Actinopterygii</taxon>
        <taxon>Neopterygii</taxon>
        <taxon>Teleostei</taxon>
        <taxon>Neoteleostei</taxon>
        <taxon>Acanthomorphata</taxon>
        <taxon>Ovalentaria</taxon>
        <taxon>Atherinomorphae</taxon>
        <taxon>Cyprinodontiformes</taxon>
        <taxon>Goodeidae</taxon>
        <taxon>Ameca</taxon>
    </lineage>
</organism>
<accession>A0ABV0ZFE9</accession>